<reference evidence="1" key="1">
    <citation type="journal article" date="2005" name="BMC Biol.">
        <title>The sequence of rice chromosomes 11 and 12, rich in disease resistance genes and recent gene duplications.</title>
        <authorList>
            <consortium name="The rice chromosomes 11 and 12 sequencing consortia"/>
        </authorList>
    </citation>
    <scope>NUCLEOTIDE SEQUENCE [LARGE SCALE GENOMIC DNA]</scope>
</reference>
<dbReference type="AlphaFoldDB" id="Q2QXX6"/>
<dbReference type="PANTHER" id="PTHR36617:SF14">
    <property type="entry name" value="REVERSE TRANSCRIPTASE ZINC-BINDING DOMAIN-CONTAINING PROTEIN"/>
    <property type="match status" value="1"/>
</dbReference>
<dbReference type="PANTHER" id="PTHR36617">
    <property type="entry name" value="PROTEIN, PUTATIVE-RELATED"/>
    <property type="match status" value="1"/>
</dbReference>
<accession>Q2QXX6</accession>
<evidence type="ECO:0000313" key="1">
    <source>
        <dbReference type="EMBL" id="ABA96413.2"/>
    </source>
</evidence>
<gene>
    <name evidence="1" type="ordered locus">LOC_Os12g04570</name>
</gene>
<proteinExistence type="predicted"/>
<dbReference type="EMBL" id="DP000011">
    <property type="protein sequence ID" value="ABA96413.2"/>
    <property type="molecule type" value="Genomic_DNA"/>
</dbReference>
<protein>
    <submittedName>
        <fullName evidence="1">Uncharacterized protein</fullName>
    </submittedName>
</protein>
<reference evidence="1" key="3">
    <citation type="submission" date="2006-01" db="EMBL/GenBank/DDBJ databases">
        <authorList>
            <person name="Buell R."/>
        </authorList>
    </citation>
    <scope>NUCLEOTIDE SEQUENCE</scope>
</reference>
<name>Q2QXX6_ORYSJ</name>
<organism evidence="1">
    <name type="scientific">Oryza sativa subsp. japonica</name>
    <name type="common">Rice</name>
    <dbReference type="NCBI Taxonomy" id="39947"/>
    <lineage>
        <taxon>Eukaryota</taxon>
        <taxon>Viridiplantae</taxon>
        <taxon>Streptophyta</taxon>
        <taxon>Embryophyta</taxon>
        <taxon>Tracheophyta</taxon>
        <taxon>Spermatophyta</taxon>
        <taxon>Magnoliopsida</taxon>
        <taxon>Liliopsida</taxon>
        <taxon>Poales</taxon>
        <taxon>Poaceae</taxon>
        <taxon>BOP clade</taxon>
        <taxon>Oryzoideae</taxon>
        <taxon>Oryzeae</taxon>
        <taxon>Oryzinae</taxon>
        <taxon>Oryza</taxon>
        <taxon>Oryza sativa</taxon>
    </lineage>
</organism>
<sequence length="236" mass="27582">MDMARLEHALPRGDLHRPRVGSKTAERSCSVCLKNFEEDDYIWDQGGLGILDLEIMNCAMLGKWIWRLENERGWWQDILTKKYCHNKVLSGLKVKPGVSHFWQGIMDVKEMFYKFCTKVVGNGRNTLFWEDNWIGGKPLAEQFPDLYNITLTKKITVANVKQGGIDSIKFRRDVLGNKLRNWLKIKQFWGDLVLEDGTKDTLRWSLTKDGKFTVNSFYKALKMQQTRSVWILDEQD</sequence>
<reference evidence="1" key="2">
    <citation type="submission" date="2005-04" db="EMBL/GenBank/DDBJ databases">
        <authorList>
            <person name="Buell C.R."/>
            <person name="Wing R.A."/>
            <person name="McCombie W.A."/>
            <person name="Ouyang S."/>
        </authorList>
    </citation>
    <scope>NUCLEOTIDE SEQUENCE</scope>
</reference>